<dbReference type="PANTHER" id="PTHR24099:SF15">
    <property type="entry name" value="E3 UBIQUITIN-PROTEIN LIGASE TRIM9"/>
    <property type="match status" value="1"/>
</dbReference>
<name>A0A8K0P2V3_LADFU</name>
<dbReference type="AlphaFoldDB" id="A0A8K0P2V3"/>
<dbReference type="InterPro" id="IPR050617">
    <property type="entry name" value="E3_ligase_FN3/SPRY"/>
</dbReference>
<evidence type="ECO:0000256" key="1">
    <source>
        <dbReference type="ARBA" id="ARBA00023054"/>
    </source>
</evidence>
<accession>A0A8K0P2V3</accession>
<reference evidence="3" key="1">
    <citation type="submission" date="2013-04" db="EMBL/GenBank/DDBJ databases">
        <authorList>
            <person name="Qu J."/>
            <person name="Murali S.C."/>
            <person name="Bandaranaike D."/>
            <person name="Bellair M."/>
            <person name="Blankenburg K."/>
            <person name="Chao H."/>
            <person name="Dinh H."/>
            <person name="Doddapaneni H."/>
            <person name="Downs B."/>
            <person name="Dugan-Rocha S."/>
            <person name="Elkadiri S."/>
            <person name="Gnanaolivu R.D."/>
            <person name="Hernandez B."/>
            <person name="Javaid M."/>
            <person name="Jayaseelan J.C."/>
            <person name="Lee S."/>
            <person name="Li M."/>
            <person name="Ming W."/>
            <person name="Munidasa M."/>
            <person name="Muniz J."/>
            <person name="Nguyen L."/>
            <person name="Ongeri F."/>
            <person name="Osuji N."/>
            <person name="Pu L.-L."/>
            <person name="Puazo M."/>
            <person name="Qu C."/>
            <person name="Quiroz J."/>
            <person name="Raj R."/>
            <person name="Weissenberger G."/>
            <person name="Xin Y."/>
            <person name="Zou X."/>
            <person name="Han Y."/>
            <person name="Richards S."/>
            <person name="Worley K."/>
            <person name="Muzny D."/>
            <person name="Gibbs R."/>
        </authorList>
    </citation>
    <scope>NUCLEOTIDE SEQUENCE</scope>
    <source>
        <strain evidence="3">Sampled in the wild</strain>
    </source>
</reference>
<dbReference type="InterPro" id="IPR017903">
    <property type="entry name" value="COS_domain"/>
</dbReference>
<reference evidence="3" key="2">
    <citation type="submission" date="2017-10" db="EMBL/GenBank/DDBJ databases">
        <title>Ladona fulva Genome sequencing and assembly.</title>
        <authorList>
            <person name="Murali S."/>
            <person name="Richards S."/>
            <person name="Bandaranaike D."/>
            <person name="Bellair M."/>
            <person name="Blankenburg K."/>
            <person name="Chao H."/>
            <person name="Dinh H."/>
            <person name="Doddapaneni H."/>
            <person name="Dugan-Rocha S."/>
            <person name="Elkadiri S."/>
            <person name="Gnanaolivu R."/>
            <person name="Hernandez B."/>
            <person name="Skinner E."/>
            <person name="Javaid M."/>
            <person name="Lee S."/>
            <person name="Li M."/>
            <person name="Ming W."/>
            <person name="Munidasa M."/>
            <person name="Muniz J."/>
            <person name="Nguyen L."/>
            <person name="Hughes D."/>
            <person name="Osuji N."/>
            <person name="Pu L.-L."/>
            <person name="Puazo M."/>
            <person name="Qu C."/>
            <person name="Quiroz J."/>
            <person name="Raj R."/>
            <person name="Weissenberger G."/>
            <person name="Xin Y."/>
            <person name="Zou X."/>
            <person name="Han Y."/>
            <person name="Worley K."/>
            <person name="Muzny D."/>
            <person name="Gibbs R."/>
        </authorList>
    </citation>
    <scope>NUCLEOTIDE SEQUENCE</scope>
    <source>
        <strain evidence="3">Sampled in the wild</strain>
    </source>
</reference>
<dbReference type="Gene3D" id="1.20.5.170">
    <property type="match status" value="1"/>
</dbReference>
<dbReference type="EMBL" id="KZ308521">
    <property type="protein sequence ID" value="KAG8231007.1"/>
    <property type="molecule type" value="Genomic_DNA"/>
</dbReference>
<keyword evidence="1" id="KW-0175">Coiled coil</keyword>
<feature type="domain" description="COS" evidence="2">
    <location>
        <begin position="74"/>
        <end position="133"/>
    </location>
</feature>
<dbReference type="GO" id="GO:0043005">
    <property type="term" value="C:neuron projection"/>
    <property type="evidence" value="ECO:0007669"/>
    <property type="project" value="TreeGrafter"/>
</dbReference>
<evidence type="ECO:0000313" key="3">
    <source>
        <dbReference type="EMBL" id="KAG8231007.1"/>
    </source>
</evidence>
<comment type="caution">
    <text evidence="3">The sequence shown here is derived from an EMBL/GenBank/DDBJ whole genome shotgun (WGS) entry which is preliminary data.</text>
</comment>
<dbReference type="PANTHER" id="PTHR24099">
    <property type="entry name" value="E3 UBIQUITIN-PROTEIN LIGASE TRIM36-RELATED"/>
    <property type="match status" value="1"/>
</dbReference>
<proteinExistence type="predicted"/>
<evidence type="ECO:0000259" key="2">
    <source>
        <dbReference type="PROSITE" id="PS51262"/>
    </source>
</evidence>
<dbReference type="Proteomes" id="UP000792457">
    <property type="component" value="Unassembled WGS sequence"/>
</dbReference>
<protein>
    <recommendedName>
        <fullName evidence="2">COS domain-containing protein</fullName>
    </recommendedName>
</protein>
<gene>
    <name evidence="3" type="ORF">J437_LFUL010023</name>
</gene>
<organism evidence="3 4">
    <name type="scientific">Ladona fulva</name>
    <name type="common">Scarce chaser dragonfly</name>
    <name type="synonym">Libellula fulva</name>
    <dbReference type="NCBI Taxonomy" id="123851"/>
    <lineage>
        <taxon>Eukaryota</taxon>
        <taxon>Metazoa</taxon>
        <taxon>Ecdysozoa</taxon>
        <taxon>Arthropoda</taxon>
        <taxon>Hexapoda</taxon>
        <taxon>Insecta</taxon>
        <taxon>Pterygota</taxon>
        <taxon>Palaeoptera</taxon>
        <taxon>Odonata</taxon>
        <taxon>Epiprocta</taxon>
        <taxon>Anisoptera</taxon>
        <taxon>Libelluloidea</taxon>
        <taxon>Libellulidae</taxon>
        <taxon>Ladona</taxon>
    </lineage>
</organism>
<sequence length="141" mass="16342">MTEKVNENCSEFELALIAQCDALVAAIEARKRQLMEFLRLEREAKQRVLRDQVSTVTCRLQHTTGLIQFCIEALKETDSAAFLQIGSMLINRVANVDITWHKEMTNKPRVSHEFDLTLDDKSVLRAIEQLNFIQMKRKYSL</sequence>
<dbReference type="GO" id="GO:0007411">
    <property type="term" value="P:axon guidance"/>
    <property type="evidence" value="ECO:0007669"/>
    <property type="project" value="TreeGrafter"/>
</dbReference>
<keyword evidence="4" id="KW-1185">Reference proteome</keyword>
<evidence type="ECO:0000313" key="4">
    <source>
        <dbReference type="Proteomes" id="UP000792457"/>
    </source>
</evidence>
<dbReference type="PROSITE" id="PS51262">
    <property type="entry name" value="COS"/>
    <property type="match status" value="1"/>
</dbReference>
<dbReference type="OrthoDB" id="295536at2759"/>